<dbReference type="Proteomes" id="UP000196158">
    <property type="component" value="Unassembled WGS sequence"/>
</dbReference>
<gene>
    <name evidence="6" type="ORF">KASA_0P03762G</name>
</gene>
<dbReference type="PANTHER" id="PTHR46143">
    <property type="entry name" value="CALPAIN-7"/>
    <property type="match status" value="1"/>
</dbReference>
<protein>
    <recommendedName>
        <fullName evidence="5">Cysteine protease RIM13</fullName>
    </recommendedName>
</protein>
<evidence type="ECO:0000256" key="4">
    <source>
        <dbReference type="ARBA" id="ARBA00022807"/>
    </source>
</evidence>
<keyword evidence="3" id="KW-0378">Hydrolase</keyword>
<keyword evidence="2 6" id="KW-0645">Protease</keyword>
<reference evidence="6 7" key="1">
    <citation type="submission" date="2017-04" db="EMBL/GenBank/DDBJ databases">
        <authorList>
            <person name="Afonso C.L."/>
            <person name="Miller P.J."/>
            <person name="Scott M.A."/>
            <person name="Spackman E."/>
            <person name="Goraichik I."/>
            <person name="Dimitrov K.M."/>
            <person name="Suarez D.L."/>
            <person name="Swayne D.E."/>
        </authorList>
    </citation>
    <scope>NUCLEOTIDE SEQUENCE [LARGE SCALE GENOMIC DNA]</scope>
</reference>
<dbReference type="InterPro" id="IPR051297">
    <property type="entry name" value="PalB/RIM13"/>
</dbReference>
<dbReference type="AlphaFoldDB" id="A0A1X7R0I4"/>
<evidence type="ECO:0000256" key="5">
    <source>
        <dbReference type="ARBA" id="ARBA00042255"/>
    </source>
</evidence>
<dbReference type="InterPro" id="IPR038765">
    <property type="entry name" value="Papain-like_cys_pep_sf"/>
</dbReference>
<proteinExistence type="inferred from homology"/>
<evidence type="ECO:0000256" key="2">
    <source>
        <dbReference type="ARBA" id="ARBA00022670"/>
    </source>
</evidence>
<accession>A0A1X7R0I4</accession>
<dbReference type="GO" id="GO:0004197">
    <property type="term" value="F:cysteine-type endopeptidase activity"/>
    <property type="evidence" value="ECO:0007669"/>
    <property type="project" value="TreeGrafter"/>
</dbReference>
<name>A0A1X7R0I4_9SACH</name>
<dbReference type="GO" id="GO:0006508">
    <property type="term" value="P:proteolysis"/>
    <property type="evidence" value="ECO:0007669"/>
    <property type="project" value="UniProtKB-KW"/>
</dbReference>
<keyword evidence="4" id="KW-0788">Thiol protease</keyword>
<dbReference type="PANTHER" id="PTHR46143:SF1">
    <property type="entry name" value="CALPAIN-7"/>
    <property type="match status" value="1"/>
</dbReference>
<evidence type="ECO:0000313" key="6">
    <source>
        <dbReference type="EMBL" id="SMN19203.1"/>
    </source>
</evidence>
<sequence length="733" mass="84579">MTYEHEINDILKEAYIGKHSTVNAKLLNLLQHTKESNDPILLKQVIWLNEQIKNITDRERVEWLMSVVRDKFYPPLCIDNATSIPWNNIDSSVLKVDQSKTLKEKYPITGSLKETKYFPNEEVVMPDHKIPIEQSADIGDCSLVASIINIRKALLDIPRIKKVSDNCYQVQLHFNGSDKRLVYVESSQIPTKLDGDQLSLKSNSKDDKIIEIACLDINTGSYDTQGSNVVIDTYLMTGFIPEIIPVKNVTFERFSKYFKSNLCLMAIGTSDINKDDPFNKNLLPFHDYVIIEINDITKQVALQDPLDLKLNLKFTFNELFQRSFYQLYMNWDPTKLFKSERRLTFRYDSAEANVLDSIYGKPFFKLTNKSSNNQTVWLFLETHIEQDIKENIAYIQRIPPSSMLSKPFPPNDSVVDIGLQLLKVDIPGTSFMNFFVYSKNNAHFTLHSHSISTAIQLTKPKIQNYISASEFTWNKSDGITAKVSRPMEYLIGGRNFYLNPTFALEIRSDDNEEILFDIQLHSIFTDDILSVQIFNTNDENLLNPILPMSDYPSSMCTKLGVPLMTNIKYKLIFSRYKELTANEKYTVLMYAKRKSDQSNEGLSIDINRIYNEYGGLAYQNKANITFEPTKNRYKLFLTNTDRTNELFIRIKPAEETGKAVRCNVFDGESHECIFHDNNFYKGTFVIPKVPIESDCKSIVLLVELEEIINRNLAYQIFIGSKWKISRDEKGQKI</sequence>
<dbReference type="EMBL" id="FXLY01000003">
    <property type="protein sequence ID" value="SMN19203.1"/>
    <property type="molecule type" value="Genomic_DNA"/>
</dbReference>
<evidence type="ECO:0000256" key="3">
    <source>
        <dbReference type="ARBA" id="ARBA00022801"/>
    </source>
</evidence>
<comment type="similarity">
    <text evidence="1">Belongs to the peptidase C2 family. PalB/RIM13 subfamily.</text>
</comment>
<organism evidence="6 7">
    <name type="scientific">Maudiozyma saulgeensis</name>
    <dbReference type="NCBI Taxonomy" id="1789683"/>
    <lineage>
        <taxon>Eukaryota</taxon>
        <taxon>Fungi</taxon>
        <taxon>Dikarya</taxon>
        <taxon>Ascomycota</taxon>
        <taxon>Saccharomycotina</taxon>
        <taxon>Saccharomycetes</taxon>
        <taxon>Saccharomycetales</taxon>
        <taxon>Saccharomycetaceae</taxon>
        <taxon>Maudiozyma</taxon>
    </lineage>
</organism>
<evidence type="ECO:0000313" key="7">
    <source>
        <dbReference type="Proteomes" id="UP000196158"/>
    </source>
</evidence>
<keyword evidence="7" id="KW-1185">Reference proteome</keyword>
<dbReference type="SUPFAM" id="SSF54001">
    <property type="entry name" value="Cysteine proteinases"/>
    <property type="match status" value="1"/>
</dbReference>
<evidence type="ECO:0000256" key="1">
    <source>
        <dbReference type="ARBA" id="ARBA00010193"/>
    </source>
</evidence>
<dbReference type="STRING" id="1789683.A0A1X7R0I4"/>
<dbReference type="OrthoDB" id="167576at2759"/>